<protein>
    <submittedName>
        <fullName evidence="2">Uncharacterized protein</fullName>
    </submittedName>
</protein>
<comment type="caution">
    <text evidence="2">The sequence shown here is derived from an EMBL/GenBank/DDBJ whole genome shotgun (WGS) entry which is preliminary data.</text>
</comment>
<evidence type="ECO:0000313" key="3">
    <source>
        <dbReference type="Proteomes" id="UP000253945"/>
    </source>
</evidence>
<evidence type="ECO:0000256" key="1">
    <source>
        <dbReference type="SAM" id="Phobius"/>
    </source>
</evidence>
<keyword evidence="1" id="KW-0812">Transmembrane</keyword>
<keyword evidence="3" id="KW-1185">Reference proteome</keyword>
<gene>
    <name evidence="2" type="ORF">DPV92_01955</name>
</gene>
<organism evidence="2 3">
    <name type="scientific">Haemophilus paraphrohaemolyticus</name>
    <dbReference type="NCBI Taxonomy" id="736"/>
    <lineage>
        <taxon>Bacteria</taxon>
        <taxon>Pseudomonadati</taxon>
        <taxon>Pseudomonadota</taxon>
        <taxon>Gammaproteobacteria</taxon>
        <taxon>Pasteurellales</taxon>
        <taxon>Pasteurellaceae</taxon>
        <taxon>Haemophilus</taxon>
    </lineage>
</organism>
<dbReference type="AlphaFoldDB" id="A0A369ZR36"/>
<feature type="transmembrane region" description="Helical" evidence="1">
    <location>
        <begin position="50"/>
        <end position="70"/>
    </location>
</feature>
<sequence>MPTLQCEFWNVGQGLFSSGRIQMGYAPDFHWVYCLQVPHHGSKHNWQPGLVSIFSPCLSVFLICQNSPIFKKKLKQLKKSWY</sequence>
<proteinExistence type="predicted"/>
<reference evidence="2 3" key="1">
    <citation type="submission" date="2018-05" db="EMBL/GenBank/DDBJ databases">
        <title>Draft Genome Sequences for a Diverse set of 7 Haemophilus Species.</title>
        <authorList>
            <person name="Nichols M."/>
            <person name="Topaz N."/>
            <person name="Wang X."/>
            <person name="Wang X."/>
            <person name="Boxrud D."/>
        </authorList>
    </citation>
    <scope>NUCLEOTIDE SEQUENCE [LARGE SCALE GENOMIC DNA]</scope>
    <source>
        <strain evidence="2 3">C2014016342</strain>
    </source>
</reference>
<keyword evidence="1" id="KW-0472">Membrane</keyword>
<dbReference type="EMBL" id="QEQF01000001">
    <property type="protein sequence ID" value="RDF11955.1"/>
    <property type="molecule type" value="Genomic_DNA"/>
</dbReference>
<name>A0A369ZR36_9PAST</name>
<dbReference type="Proteomes" id="UP000253945">
    <property type="component" value="Unassembled WGS sequence"/>
</dbReference>
<accession>A0A369ZR36</accession>
<keyword evidence="1" id="KW-1133">Transmembrane helix</keyword>
<evidence type="ECO:0000313" key="2">
    <source>
        <dbReference type="EMBL" id="RDF11955.1"/>
    </source>
</evidence>